<dbReference type="EMBL" id="CP035806">
    <property type="protein sequence ID" value="QBE49813.1"/>
    <property type="molecule type" value="Genomic_DNA"/>
</dbReference>
<evidence type="ECO:0000256" key="4">
    <source>
        <dbReference type="ARBA" id="ARBA00023163"/>
    </source>
</evidence>
<dbReference type="SUPFAM" id="SSF53850">
    <property type="entry name" value="Periplasmic binding protein-like II"/>
    <property type="match status" value="1"/>
</dbReference>
<dbReference type="SUPFAM" id="SSF46785">
    <property type="entry name" value="Winged helix' DNA-binding domain"/>
    <property type="match status" value="1"/>
</dbReference>
<dbReference type="AlphaFoldDB" id="A0A4P6KHQ2"/>
<evidence type="ECO:0000313" key="6">
    <source>
        <dbReference type="EMBL" id="QBE49813.1"/>
    </source>
</evidence>
<dbReference type="Gene3D" id="1.10.10.10">
    <property type="entry name" value="Winged helix-like DNA-binding domain superfamily/Winged helix DNA-binding domain"/>
    <property type="match status" value="1"/>
</dbReference>
<dbReference type="GO" id="GO:0003700">
    <property type="term" value="F:DNA-binding transcription factor activity"/>
    <property type="evidence" value="ECO:0007669"/>
    <property type="project" value="InterPro"/>
</dbReference>
<dbReference type="PROSITE" id="PS50931">
    <property type="entry name" value="HTH_LYSR"/>
    <property type="match status" value="1"/>
</dbReference>
<gene>
    <name evidence="6" type="ORF">EVS81_14070</name>
</gene>
<dbReference type="InterPro" id="IPR005119">
    <property type="entry name" value="LysR_subst-bd"/>
</dbReference>
<reference evidence="6 7" key="1">
    <citation type="submission" date="2019-02" db="EMBL/GenBank/DDBJ databases">
        <authorList>
            <person name="Sun L."/>
            <person name="Pan D."/>
            <person name="Wu X."/>
        </authorList>
    </citation>
    <scope>NUCLEOTIDE SEQUENCE [LARGE SCALE GENOMIC DNA]</scope>
    <source>
        <strain evidence="6 7">JW-1</strain>
    </source>
</reference>
<dbReference type="PANTHER" id="PTHR30346:SF29">
    <property type="entry name" value="LYSR SUBSTRATE-BINDING"/>
    <property type="match status" value="1"/>
</dbReference>
<evidence type="ECO:0000256" key="3">
    <source>
        <dbReference type="ARBA" id="ARBA00023125"/>
    </source>
</evidence>
<dbReference type="KEGG" id="ltr:EVS81_14070"/>
<comment type="similarity">
    <text evidence="1">Belongs to the LysR transcriptional regulatory family.</text>
</comment>
<dbReference type="GO" id="GO:0032993">
    <property type="term" value="C:protein-DNA complex"/>
    <property type="evidence" value="ECO:0007669"/>
    <property type="project" value="TreeGrafter"/>
</dbReference>
<dbReference type="PANTHER" id="PTHR30346">
    <property type="entry name" value="TRANSCRIPTIONAL DUAL REGULATOR HCAR-RELATED"/>
    <property type="match status" value="1"/>
</dbReference>
<keyword evidence="3" id="KW-0238">DNA-binding</keyword>
<accession>A0A4P6KHQ2</accession>
<evidence type="ECO:0000256" key="1">
    <source>
        <dbReference type="ARBA" id="ARBA00009437"/>
    </source>
</evidence>
<dbReference type="InterPro" id="IPR000847">
    <property type="entry name" value="LysR_HTH_N"/>
</dbReference>
<dbReference type="Proteomes" id="UP000289260">
    <property type="component" value="Chromosome"/>
</dbReference>
<keyword evidence="2" id="KW-0805">Transcription regulation</keyword>
<dbReference type="InterPro" id="IPR036388">
    <property type="entry name" value="WH-like_DNA-bd_sf"/>
</dbReference>
<proteinExistence type="inferred from homology"/>
<protein>
    <submittedName>
        <fullName evidence="6">LysR family transcriptional regulator</fullName>
    </submittedName>
</protein>
<dbReference type="RefSeq" id="WP_130110926.1">
    <property type="nucleotide sequence ID" value="NZ_CP035806.1"/>
</dbReference>
<dbReference type="Pfam" id="PF00126">
    <property type="entry name" value="HTH_1"/>
    <property type="match status" value="1"/>
</dbReference>
<evidence type="ECO:0000313" key="7">
    <source>
        <dbReference type="Proteomes" id="UP000289260"/>
    </source>
</evidence>
<dbReference type="Gene3D" id="3.40.190.10">
    <property type="entry name" value="Periplasmic binding protein-like II"/>
    <property type="match status" value="2"/>
</dbReference>
<name>A0A4P6KHQ2_9MICO</name>
<sequence length="306" mass="33358">MIDLRQLQAVRAVHREGSVTRAARLLGWSQPTVDYHLRNLERLVGVPVLHRTARGSTLTPVGHLLLERGQEILTLTDRTLRDARDLGRMGQVRLRFGTFPTAAAKLLPAIVAHVNELGIDIDVVLEEVSPLVARVTRRDLDAALVYSMPGYELPFRPDVVTTEVLRDPLMLALPEDHPLAARDAIDLPSLLGLHDERWLLATSRNDPMDEIVVRAFAEAGHALDVTIRTDDFQVMLGMVAAHMAISFMPKLASGPVHPGVALRPIEDPAFVRSVLLAAPAEGPGRRPSTAVRQLAAAIGHAVDALG</sequence>
<keyword evidence="7" id="KW-1185">Reference proteome</keyword>
<evidence type="ECO:0000256" key="2">
    <source>
        <dbReference type="ARBA" id="ARBA00023015"/>
    </source>
</evidence>
<organism evidence="6 7">
    <name type="scientific">Leucobacter triazinivorans</name>
    <dbReference type="NCBI Taxonomy" id="1784719"/>
    <lineage>
        <taxon>Bacteria</taxon>
        <taxon>Bacillati</taxon>
        <taxon>Actinomycetota</taxon>
        <taxon>Actinomycetes</taxon>
        <taxon>Micrococcales</taxon>
        <taxon>Microbacteriaceae</taxon>
        <taxon>Leucobacter</taxon>
    </lineage>
</organism>
<keyword evidence="4" id="KW-0804">Transcription</keyword>
<dbReference type="Pfam" id="PF03466">
    <property type="entry name" value="LysR_substrate"/>
    <property type="match status" value="1"/>
</dbReference>
<dbReference type="InterPro" id="IPR036390">
    <property type="entry name" value="WH_DNA-bd_sf"/>
</dbReference>
<dbReference type="OrthoDB" id="3673085at2"/>
<evidence type="ECO:0000259" key="5">
    <source>
        <dbReference type="PROSITE" id="PS50931"/>
    </source>
</evidence>
<feature type="domain" description="HTH lysR-type" evidence="5">
    <location>
        <begin position="2"/>
        <end position="59"/>
    </location>
</feature>
<dbReference type="GO" id="GO:0003677">
    <property type="term" value="F:DNA binding"/>
    <property type="evidence" value="ECO:0007669"/>
    <property type="project" value="UniProtKB-KW"/>
</dbReference>